<protein>
    <submittedName>
        <fullName evidence="2">Trigger factor</fullName>
    </submittedName>
</protein>
<keyword evidence="3" id="KW-1185">Reference proteome</keyword>
<gene>
    <name evidence="2" type="ORF">G3256_10375</name>
</gene>
<dbReference type="Pfam" id="PF19834">
    <property type="entry name" value="DUF6314"/>
    <property type="match status" value="1"/>
</dbReference>
<sequence length="135" mass="15476">MTPDPRVLADFAGDWRLCKNVVQADGTRGRFEGTASWHPAGTGAEYTEAGRMTLGDAPPFHATRRYRWSQGLEVSFEDGRFFHQVPALGGATTHWCDPDRYDVVYDFSAWPEFNVSWRVKGPRKDYTLQCQYRRP</sequence>
<dbReference type="InterPro" id="IPR045632">
    <property type="entry name" value="DUF6314"/>
</dbReference>
<evidence type="ECO:0000259" key="1">
    <source>
        <dbReference type="Pfam" id="PF19834"/>
    </source>
</evidence>
<organism evidence="2 3">
    <name type="scientific">Roseobacter ponti</name>
    <dbReference type="NCBI Taxonomy" id="1891787"/>
    <lineage>
        <taxon>Bacteria</taxon>
        <taxon>Pseudomonadati</taxon>
        <taxon>Pseudomonadota</taxon>
        <taxon>Alphaproteobacteria</taxon>
        <taxon>Rhodobacterales</taxon>
        <taxon>Roseobacteraceae</taxon>
        <taxon>Roseobacter</taxon>
    </lineage>
</organism>
<name>A0A858SU84_9RHOB</name>
<dbReference type="AlphaFoldDB" id="A0A858SU84"/>
<dbReference type="EMBL" id="CP048788">
    <property type="protein sequence ID" value="QJF51538.1"/>
    <property type="molecule type" value="Genomic_DNA"/>
</dbReference>
<dbReference type="KEGG" id="rpon:G3256_10375"/>
<feature type="domain" description="DUF6314" evidence="1">
    <location>
        <begin position="11"/>
        <end position="134"/>
    </location>
</feature>
<evidence type="ECO:0000313" key="3">
    <source>
        <dbReference type="Proteomes" id="UP000503308"/>
    </source>
</evidence>
<dbReference type="Proteomes" id="UP000503308">
    <property type="component" value="Chromosome"/>
</dbReference>
<evidence type="ECO:0000313" key="2">
    <source>
        <dbReference type="EMBL" id="QJF51538.1"/>
    </source>
</evidence>
<accession>A0A858SU84</accession>
<proteinExistence type="predicted"/>
<dbReference type="RefSeq" id="WP_169640754.1">
    <property type="nucleotide sequence ID" value="NZ_CP048788.1"/>
</dbReference>
<reference evidence="2 3" key="1">
    <citation type="submission" date="2020-02" db="EMBL/GenBank/DDBJ databases">
        <title>Genome sequence of Roseobacter ponti.</title>
        <authorList>
            <person name="Hollensteiner J."/>
            <person name="Schneider D."/>
            <person name="Poehlein A."/>
            <person name="Daniel R."/>
        </authorList>
    </citation>
    <scope>NUCLEOTIDE SEQUENCE [LARGE SCALE GENOMIC DNA]</scope>
    <source>
        <strain evidence="2 3">DSM 106830</strain>
    </source>
</reference>